<keyword evidence="2" id="KW-1185">Reference proteome</keyword>
<feature type="region of interest" description="Disordered" evidence="1">
    <location>
        <begin position="267"/>
        <end position="288"/>
    </location>
</feature>
<feature type="region of interest" description="Disordered" evidence="1">
    <location>
        <begin position="1"/>
        <end position="34"/>
    </location>
</feature>
<protein>
    <submittedName>
        <fullName evidence="3">Uncharacterized protein</fullName>
    </submittedName>
</protein>
<dbReference type="Proteomes" id="UP000887566">
    <property type="component" value="Unplaced"/>
</dbReference>
<proteinExistence type="predicted"/>
<evidence type="ECO:0000313" key="3">
    <source>
        <dbReference type="WBParaSite" id="PSAMB.scaffold125size75095.g2402.t1"/>
    </source>
</evidence>
<reference evidence="3" key="1">
    <citation type="submission" date="2022-11" db="UniProtKB">
        <authorList>
            <consortium name="WormBaseParasite"/>
        </authorList>
    </citation>
    <scope>IDENTIFICATION</scope>
</reference>
<evidence type="ECO:0000313" key="2">
    <source>
        <dbReference type="Proteomes" id="UP000887566"/>
    </source>
</evidence>
<accession>A0A914UU86</accession>
<feature type="compositionally biased region" description="Basic residues" evidence="1">
    <location>
        <begin position="1"/>
        <end position="10"/>
    </location>
</feature>
<dbReference type="WBParaSite" id="PSAMB.scaffold125size75095.g2402.t1">
    <property type="protein sequence ID" value="PSAMB.scaffold125size75095.g2402.t1"/>
    <property type="gene ID" value="PSAMB.scaffold125size75095.g2402"/>
</dbReference>
<name>A0A914UU86_9BILA</name>
<sequence>MRPCRWRRSTGRSDDGGISSSSSSGSGGRRPRWGRCLPGEGGYCGALRADPEREGAVAPPSARDERIDRCDAINIIGDGEEGASRESIRIRDESSGRRIMALVSCGWTGRPGPFSLPISLNAVQQLSRRVDLCARRRPSLDDALGGEMEIVGQEERRAGVSCVAFWSSRRVRHRAGFAQHRAAFHTKKTTAPKSAGGLRWHCGRSRGGCGCVAGRISTRTHPRPARRTSFVAAVLRSLVMRRDQKTKRAVRVGGCCLDGGRQGAISRLPPDGRRLVSHDRRPPSHPLGRLFQPSQSSIIQRRCNRRIELWGLGRLISIHRSQTANVWRAHASLVPFNRPTDQAAIPFFSASFVRCDCFGPRRRPGFHCPLGGNPRRSFRLLNGMCAARTALAAGVVRAKLSRRDEGAGGAK</sequence>
<evidence type="ECO:0000256" key="1">
    <source>
        <dbReference type="SAM" id="MobiDB-lite"/>
    </source>
</evidence>
<dbReference type="AlphaFoldDB" id="A0A914UU86"/>
<organism evidence="2 3">
    <name type="scientific">Plectus sambesii</name>
    <dbReference type="NCBI Taxonomy" id="2011161"/>
    <lineage>
        <taxon>Eukaryota</taxon>
        <taxon>Metazoa</taxon>
        <taxon>Ecdysozoa</taxon>
        <taxon>Nematoda</taxon>
        <taxon>Chromadorea</taxon>
        <taxon>Plectida</taxon>
        <taxon>Plectina</taxon>
        <taxon>Plectoidea</taxon>
        <taxon>Plectidae</taxon>
        <taxon>Plectus</taxon>
    </lineage>
</organism>
<feature type="compositionally biased region" description="Basic and acidic residues" evidence="1">
    <location>
        <begin position="270"/>
        <end position="282"/>
    </location>
</feature>